<comment type="similarity">
    <text evidence="1">Belongs to the YTHDF family.</text>
</comment>
<proteinExistence type="inferred from homology"/>
<dbReference type="PROSITE" id="PS50882">
    <property type="entry name" value="YTH"/>
    <property type="match status" value="1"/>
</dbReference>
<feature type="region of interest" description="Disordered" evidence="2">
    <location>
        <begin position="478"/>
        <end position="610"/>
    </location>
</feature>
<feature type="domain" description="YTH" evidence="3">
    <location>
        <begin position="288"/>
        <end position="430"/>
    </location>
</feature>
<organism evidence="4">
    <name type="scientific">Oryza meridionalis</name>
    <dbReference type="NCBI Taxonomy" id="40149"/>
    <lineage>
        <taxon>Eukaryota</taxon>
        <taxon>Viridiplantae</taxon>
        <taxon>Streptophyta</taxon>
        <taxon>Embryophyta</taxon>
        <taxon>Tracheophyta</taxon>
        <taxon>Spermatophyta</taxon>
        <taxon>Magnoliopsida</taxon>
        <taxon>Liliopsida</taxon>
        <taxon>Poales</taxon>
        <taxon>Poaceae</taxon>
        <taxon>BOP clade</taxon>
        <taxon>Oryzoideae</taxon>
        <taxon>Oryzeae</taxon>
        <taxon>Oryzinae</taxon>
        <taxon>Oryza</taxon>
    </lineage>
</organism>
<dbReference type="Gramene" id="OMERI05G04100.1">
    <property type="protein sequence ID" value="OMERI05G04100.1"/>
    <property type="gene ID" value="OMERI05G04100"/>
</dbReference>
<feature type="compositionally biased region" description="Basic and acidic residues" evidence="2">
    <location>
        <begin position="531"/>
        <end position="542"/>
    </location>
</feature>
<reference evidence="4" key="1">
    <citation type="submission" date="2015-04" db="UniProtKB">
        <authorList>
            <consortium name="EnsemblPlants"/>
        </authorList>
    </citation>
    <scope>IDENTIFICATION</scope>
</reference>
<dbReference type="AlphaFoldDB" id="A0A0E0DME7"/>
<reference evidence="4" key="2">
    <citation type="submission" date="2018-05" db="EMBL/GenBank/DDBJ databases">
        <title>OmerRS3 (Oryza meridionalis Reference Sequence Version 3).</title>
        <authorList>
            <person name="Zhang J."/>
            <person name="Kudrna D."/>
            <person name="Lee S."/>
            <person name="Talag J."/>
            <person name="Welchert J."/>
            <person name="Wing R.A."/>
        </authorList>
    </citation>
    <scope>NUCLEOTIDE SEQUENCE [LARGE SCALE GENOMIC DNA]</scope>
    <source>
        <strain evidence="4">cv. OR44</strain>
    </source>
</reference>
<dbReference type="EnsemblPlants" id="OMERI05G04100.1">
    <property type="protein sequence ID" value="OMERI05G04100.1"/>
    <property type="gene ID" value="OMERI05G04100"/>
</dbReference>
<dbReference type="PANTHER" id="PTHR12357:SF92">
    <property type="entry name" value="YTH DOMAIN-CONTAINING FAMILY PROTEIN"/>
    <property type="match status" value="1"/>
</dbReference>
<dbReference type="PANTHER" id="PTHR12357">
    <property type="entry name" value="YTH YT521-B HOMOLOGY DOMAIN-CONTAINING"/>
    <property type="match status" value="1"/>
</dbReference>
<dbReference type="GO" id="GO:0003729">
    <property type="term" value="F:mRNA binding"/>
    <property type="evidence" value="ECO:0007669"/>
    <property type="project" value="UniProtKB-UniRule"/>
</dbReference>
<dbReference type="GO" id="GO:1990247">
    <property type="term" value="F:N6-methyladenosine-containing RNA reader activity"/>
    <property type="evidence" value="ECO:0007669"/>
    <property type="project" value="UniProtKB-UniRule"/>
</dbReference>
<dbReference type="GO" id="GO:0061157">
    <property type="term" value="P:mRNA destabilization"/>
    <property type="evidence" value="ECO:0007669"/>
    <property type="project" value="TreeGrafter"/>
</dbReference>
<dbReference type="Pfam" id="PF04146">
    <property type="entry name" value="YTH"/>
    <property type="match status" value="1"/>
</dbReference>
<accession>A0A0E0DME7</accession>
<feature type="compositionally biased region" description="Basic and acidic residues" evidence="2">
    <location>
        <begin position="578"/>
        <end position="589"/>
    </location>
</feature>
<dbReference type="Proteomes" id="UP000008021">
    <property type="component" value="Chromosome 5"/>
</dbReference>
<keyword evidence="1" id="KW-0694">RNA-binding</keyword>
<sequence>MDGGRVRGQTRAHATAVCFASPRHARARLSPPPPRLASSPARVSTAIITGDEGRGGSCRDAFRDWFKVLKNHAMQADRNPCFFYAVPGYFDYRAENRPRHRESRADGTPSTYQYEDDVLCPEMPNHVEDYGSFAGAQRYLVPSAVENRQTDSLRMGCLAARVAAAPQPTATMLCGARQWQTSAATATNQPPEQCGMTHTQYVRSNASSLKMFQDGAMLVGGQQDRDSLKRQTAYRSMSLGESSSAPHAASSILGEIPKSLSYTHLVGGQQDRDSLKRQTADCSMSLGESSSIPKAYNEEVVHLSISYDMLWTCSAGNHTLDDAFQLAHQICAQKNCKCPVILFLKDLQVGKDSFFRGVAEMVSPIYHQKHWFESCEDLSGSFHVRWHIVKDVPTSVLFTKDDKEKLFEHVPYSMLWHVPYSKGTSMFHTFRDYPNHRPPHLSRSVKLEEPTKLRIPKYRSSLTVPNVFVEMQTLPVEKKAGSSCSPAMNSKGEEDSSKLEEPKASRTPEYRKTLPVEKKAGSGCSHALNSKGEEESSGRLGKEPQASRANDPVLLSTPKSRSQGSFTVGSLTVPVGLNEKKPQPREKAASSRCSTAFNSKRGEDSSGCSSVSVPIGAMMINVNLLD</sequence>
<dbReference type="InterPro" id="IPR045168">
    <property type="entry name" value="YTH_prot"/>
</dbReference>
<feature type="compositionally biased region" description="Polar residues" evidence="2">
    <location>
        <begin position="557"/>
        <end position="570"/>
    </location>
</feature>
<dbReference type="GO" id="GO:0005737">
    <property type="term" value="C:cytoplasm"/>
    <property type="evidence" value="ECO:0007669"/>
    <property type="project" value="TreeGrafter"/>
</dbReference>
<comment type="function">
    <text evidence="1">Specifically recognizes and binds N6-methyladenosine (m6A)-containing RNAs, and regulates mRNA stability. M6A is a modification present at internal sites of mRNAs and some non-coding RNAs and plays a role in mRNA stability and processing.</text>
</comment>
<dbReference type="Gene3D" id="3.10.590.10">
    <property type="entry name" value="ph1033 like domains"/>
    <property type="match status" value="1"/>
</dbReference>
<feature type="compositionally biased region" description="Basic and acidic residues" evidence="2">
    <location>
        <begin position="491"/>
        <end position="520"/>
    </location>
</feature>
<keyword evidence="5" id="KW-1185">Reference proteome</keyword>
<evidence type="ECO:0000256" key="2">
    <source>
        <dbReference type="SAM" id="MobiDB-lite"/>
    </source>
</evidence>
<dbReference type="InterPro" id="IPR007275">
    <property type="entry name" value="YTH_domain"/>
</dbReference>
<evidence type="ECO:0000259" key="3">
    <source>
        <dbReference type="PROSITE" id="PS50882"/>
    </source>
</evidence>
<dbReference type="eggNOG" id="KOG1901">
    <property type="taxonomic scope" value="Eukaryota"/>
</dbReference>
<evidence type="ECO:0000313" key="5">
    <source>
        <dbReference type="Proteomes" id="UP000008021"/>
    </source>
</evidence>
<protein>
    <recommendedName>
        <fullName evidence="1">YTH domain-containing family protein</fullName>
    </recommendedName>
</protein>
<dbReference type="HOGENOM" id="CLU_437076_0_0_1"/>
<name>A0A0E0DME7_9ORYZ</name>
<evidence type="ECO:0000256" key="1">
    <source>
        <dbReference type="RuleBase" id="RU369095"/>
    </source>
</evidence>
<evidence type="ECO:0000313" key="4">
    <source>
        <dbReference type="EnsemblPlants" id="OMERI05G04100.1"/>
    </source>
</evidence>